<dbReference type="PANTHER" id="PTHR36925:SF1">
    <property type="entry name" value="COBALT-PRECORRIN-6A REDUCTASE"/>
    <property type="match status" value="1"/>
</dbReference>
<dbReference type="NCBIfam" id="TIGR00715">
    <property type="entry name" value="precor6x_red"/>
    <property type="match status" value="1"/>
</dbReference>
<sequence>MSHGEVLVMGGTSDARALCQQLDAAQVKYTLSVATPTGQQLAGDIRGQVRCGRLELEEMIAWLKANRTRWVIDASHPYAEAVSRNIVRACEIAGVLLSRYQRPEQLSGLRHPLLYTVESIEQACEVARRFGPRVLLTTGSKDLARWRAGLGEKTLLARVLPVADVIAQCAGLGFGVGEIFALCGPFSAEFNAAFYRQCRADVVITKASGAEGGYQEKVQPCLDAGIPCIVITRPAPLVTGEELLESQAAFARRLARWLAAA</sequence>
<dbReference type="Pfam" id="PF02571">
    <property type="entry name" value="CbiJ"/>
    <property type="match status" value="1"/>
</dbReference>
<evidence type="ECO:0000313" key="4">
    <source>
        <dbReference type="EMBL" id="AEX02022.1"/>
    </source>
</evidence>
<dbReference type="GO" id="GO:0016994">
    <property type="term" value="F:precorrin-6A reductase activity"/>
    <property type="evidence" value="ECO:0007669"/>
    <property type="project" value="UniProtKB-EC"/>
</dbReference>
<accession>A0A0H3H0Z5</accession>
<dbReference type="EMBL" id="CP003218">
    <property type="protein sequence ID" value="AEX02022.1"/>
    <property type="molecule type" value="Genomic_DNA"/>
</dbReference>
<dbReference type="NCBIfam" id="NF005967">
    <property type="entry name" value="PRK08057.1-1"/>
    <property type="match status" value="1"/>
</dbReference>
<name>A0A0H3H0Z5_KLEM8</name>
<dbReference type="EC" id="1.3.1.54" evidence="4"/>
<dbReference type="PATRIC" id="fig|1006551.4.peg.279"/>
<dbReference type="KEGG" id="kox:KOX_01385"/>
<dbReference type="AlphaFoldDB" id="A0A0H3H0Z5"/>
<gene>
    <name evidence="4" type="ordered locus">KOX_01385</name>
</gene>
<dbReference type="GO" id="GO:0009236">
    <property type="term" value="P:cobalamin biosynthetic process"/>
    <property type="evidence" value="ECO:0007669"/>
    <property type="project" value="UniProtKB-UniPathway"/>
</dbReference>
<dbReference type="PROSITE" id="PS51014">
    <property type="entry name" value="COBK_CBIJ"/>
    <property type="match status" value="1"/>
</dbReference>
<organism evidence="4 5">
    <name type="scientific">Klebsiella michiganensis (strain ATCC 8724 / DSM 4798 / JCM 20051 / NBRC 3318 / NRRL B-199 / KCTC 1686 / BUCSAV 143 / CCM 1901)</name>
    <dbReference type="NCBI Taxonomy" id="1006551"/>
    <lineage>
        <taxon>Bacteria</taxon>
        <taxon>Pseudomonadati</taxon>
        <taxon>Pseudomonadota</taxon>
        <taxon>Gammaproteobacteria</taxon>
        <taxon>Enterobacterales</taxon>
        <taxon>Enterobacteriaceae</taxon>
        <taxon>Klebsiella/Raoultella group</taxon>
        <taxon>Klebsiella</taxon>
    </lineage>
</organism>
<evidence type="ECO:0000256" key="2">
    <source>
        <dbReference type="ARBA" id="ARBA00022573"/>
    </source>
</evidence>
<evidence type="ECO:0000256" key="1">
    <source>
        <dbReference type="ARBA" id="ARBA00004953"/>
    </source>
</evidence>
<evidence type="ECO:0000313" key="5">
    <source>
        <dbReference type="Proteomes" id="UP000007843"/>
    </source>
</evidence>
<keyword evidence="2" id="KW-0169">Cobalamin biosynthesis</keyword>
<dbReference type="UniPathway" id="UPA00148"/>
<evidence type="ECO:0000256" key="3">
    <source>
        <dbReference type="ARBA" id="ARBA00023002"/>
    </source>
</evidence>
<proteinExistence type="predicted"/>
<dbReference type="RefSeq" id="WP_014226629.1">
    <property type="nucleotide sequence ID" value="NC_016612.1"/>
</dbReference>
<dbReference type="Proteomes" id="UP000007843">
    <property type="component" value="Chromosome"/>
</dbReference>
<dbReference type="InterPro" id="IPR003723">
    <property type="entry name" value="Precorrin-6x_reduct"/>
</dbReference>
<protein>
    <submittedName>
        <fullName evidence="4">Cobalt-precorrin-6x reductase</fullName>
        <ecNumber evidence="4">1.3.1.54</ecNumber>
    </submittedName>
</protein>
<dbReference type="HOGENOM" id="CLU_068627_0_0_6"/>
<reference evidence="4 5" key="1">
    <citation type="journal article" date="2012" name="J. Bacteriol.">
        <title>Complete genome sequence of Klebsiella oxytoca KCTC 1686, used in production of 2,3-butanediol.</title>
        <authorList>
            <person name="Shin S.H."/>
            <person name="Kim S."/>
            <person name="Kim J.Y."/>
            <person name="Lee S."/>
            <person name="Um Y."/>
            <person name="Oh M.K."/>
            <person name="Kim Y.R."/>
            <person name="Lee J."/>
            <person name="Yang K.S."/>
        </authorList>
    </citation>
    <scope>NUCLEOTIDE SEQUENCE [LARGE SCALE GENOMIC DNA]</scope>
    <source>
        <strain evidence="5">ATCC 8724 / DSM 4798 / JCM 20051 / NBRC 3318 / NRRL B-199 / KCTC 1686</strain>
    </source>
</reference>
<keyword evidence="3 4" id="KW-0560">Oxidoreductase</keyword>
<dbReference type="PANTHER" id="PTHR36925">
    <property type="entry name" value="COBALT-PRECORRIN-6A REDUCTASE"/>
    <property type="match status" value="1"/>
</dbReference>
<comment type="pathway">
    <text evidence="1">Cofactor biosynthesis; adenosylcobalamin biosynthesis.</text>
</comment>